<gene>
    <name evidence="2" type="ORF">E5K04_09685</name>
</gene>
<keyword evidence="1" id="KW-0812">Transmembrane</keyword>
<feature type="transmembrane region" description="Helical" evidence="1">
    <location>
        <begin position="88"/>
        <end position="109"/>
    </location>
</feature>
<dbReference type="RefSeq" id="WP_136553471.1">
    <property type="nucleotide sequence ID" value="NZ_STGJ01000009.1"/>
</dbReference>
<accession>A0A4T0UV04</accession>
<keyword evidence="3" id="KW-1185">Reference proteome</keyword>
<name>A0A4T0UV04_9NEIS</name>
<proteinExistence type="predicted"/>
<evidence type="ECO:0000313" key="2">
    <source>
        <dbReference type="EMBL" id="TIC82415.1"/>
    </source>
</evidence>
<feature type="transmembrane region" description="Helical" evidence="1">
    <location>
        <begin position="115"/>
        <end position="136"/>
    </location>
</feature>
<evidence type="ECO:0008006" key="4">
    <source>
        <dbReference type="Google" id="ProtNLM"/>
    </source>
</evidence>
<dbReference type="AlphaFoldDB" id="A0A4T0UV04"/>
<organism evidence="2 3">
    <name type="scientific">Crenobacter intestini</name>
    <dbReference type="NCBI Taxonomy" id="2563443"/>
    <lineage>
        <taxon>Bacteria</taxon>
        <taxon>Pseudomonadati</taxon>
        <taxon>Pseudomonadota</taxon>
        <taxon>Betaproteobacteria</taxon>
        <taxon>Neisseriales</taxon>
        <taxon>Neisseriaceae</taxon>
        <taxon>Crenobacter</taxon>
    </lineage>
</organism>
<keyword evidence="1" id="KW-0472">Membrane</keyword>
<reference evidence="2 3" key="1">
    <citation type="submission" date="2019-04" db="EMBL/GenBank/DDBJ databases">
        <title>Crenobacter sp. nov.</title>
        <authorList>
            <person name="Shi S."/>
        </authorList>
    </citation>
    <scope>NUCLEOTIDE SEQUENCE [LARGE SCALE GENOMIC DNA]</scope>
    <source>
        <strain evidence="2 3">GY 70310</strain>
    </source>
</reference>
<protein>
    <recommendedName>
        <fullName evidence="4">Yip1 domain-containing protein</fullName>
    </recommendedName>
</protein>
<comment type="caution">
    <text evidence="2">The sequence shown here is derived from an EMBL/GenBank/DDBJ whole genome shotgun (WGS) entry which is preliminary data.</text>
</comment>
<dbReference type="Proteomes" id="UP000308891">
    <property type="component" value="Unassembled WGS sequence"/>
</dbReference>
<dbReference type="OrthoDB" id="9135846at2"/>
<evidence type="ECO:0000313" key="3">
    <source>
        <dbReference type="Proteomes" id="UP000308891"/>
    </source>
</evidence>
<dbReference type="EMBL" id="STGJ01000009">
    <property type="protein sequence ID" value="TIC82415.1"/>
    <property type="molecule type" value="Genomic_DNA"/>
</dbReference>
<feature type="transmembrane region" description="Helical" evidence="1">
    <location>
        <begin position="55"/>
        <end position="76"/>
    </location>
</feature>
<keyword evidence="1" id="KW-1133">Transmembrane helix</keyword>
<evidence type="ECO:0000256" key="1">
    <source>
        <dbReference type="SAM" id="Phobius"/>
    </source>
</evidence>
<sequence length="181" mass="19015">MQAIFHDAIDLIRGRVQPLAHYNYPPWQPAILLLLSGLVGAAGATDLGDDIAGRLMLFTLLGTAESILLAGFMRRWLKFADTGAQRPLFGIIVAVGAVQLLSPLASWLPGDVADAVTMVIALFGMLMMINALAAVSGNTRMRVLLGTLLFSPIAALLMMLAFSAGESLGWVILPVTAAAGG</sequence>
<feature type="transmembrane region" description="Helical" evidence="1">
    <location>
        <begin position="143"/>
        <end position="164"/>
    </location>
</feature>